<comment type="caution">
    <text evidence="2">The sequence shown here is derived from an EMBL/GenBank/DDBJ whole genome shotgun (WGS) entry which is preliminary data.</text>
</comment>
<accession>A0AAW1VQZ6</accession>
<dbReference type="InterPro" id="IPR023393">
    <property type="entry name" value="START-like_dom_sf"/>
</dbReference>
<evidence type="ECO:0000313" key="2">
    <source>
        <dbReference type="EMBL" id="KAK9905442.1"/>
    </source>
</evidence>
<dbReference type="SMART" id="SM01037">
    <property type="entry name" value="Bet_v_1"/>
    <property type="match status" value="1"/>
</dbReference>
<dbReference type="GO" id="GO:0006952">
    <property type="term" value="P:defense response"/>
    <property type="evidence" value="ECO:0007669"/>
    <property type="project" value="InterPro"/>
</dbReference>
<protein>
    <recommendedName>
        <fullName evidence="1">Bet v I/Major latex protein domain-containing protein</fullName>
    </recommendedName>
</protein>
<evidence type="ECO:0000259" key="1">
    <source>
        <dbReference type="SMART" id="SM01037"/>
    </source>
</evidence>
<sequence>MCPLPLPSVEIKAPADKFQEDLGTKNVPISNICPDKVASCELLEGDWGKEDSVIFRNHFLDGNARVGKELFEAIDLDKNSVNWKVIEGDILQYYKSLNSSFQATPTILKPYVF</sequence>
<keyword evidence="3" id="KW-1185">Reference proteome</keyword>
<dbReference type="AlphaFoldDB" id="A0AAW1VQZ6"/>
<feature type="domain" description="Bet v I/Major latex protein" evidence="1">
    <location>
        <begin position="9"/>
        <end position="110"/>
    </location>
</feature>
<dbReference type="InterPro" id="IPR051761">
    <property type="entry name" value="MLP-like_ligand-binding"/>
</dbReference>
<reference evidence="2 3" key="1">
    <citation type="journal article" date="2023" name="G3 (Bethesda)">
        <title>A chromosome-length genome assembly and annotation of blackberry (Rubus argutus, cv. 'Hillquist').</title>
        <authorList>
            <person name="Bruna T."/>
            <person name="Aryal R."/>
            <person name="Dudchenko O."/>
            <person name="Sargent D.J."/>
            <person name="Mead D."/>
            <person name="Buti M."/>
            <person name="Cavallini A."/>
            <person name="Hytonen T."/>
            <person name="Andres J."/>
            <person name="Pham M."/>
            <person name="Weisz D."/>
            <person name="Mascagni F."/>
            <person name="Usai G."/>
            <person name="Natali L."/>
            <person name="Bassil N."/>
            <person name="Fernandez G.E."/>
            <person name="Lomsadze A."/>
            <person name="Armour M."/>
            <person name="Olukolu B."/>
            <person name="Poorten T."/>
            <person name="Britton C."/>
            <person name="Davik J."/>
            <person name="Ashrafi H."/>
            <person name="Aiden E.L."/>
            <person name="Borodovsky M."/>
            <person name="Worthington M."/>
        </authorList>
    </citation>
    <scope>NUCLEOTIDE SEQUENCE [LARGE SCALE GENOMIC DNA]</scope>
    <source>
        <strain evidence="2">PI 553951</strain>
    </source>
</reference>
<gene>
    <name evidence="2" type="ORF">M0R45_000166</name>
</gene>
<evidence type="ECO:0000313" key="3">
    <source>
        <dbReference type="Proteomes" id="UP001457282"/>
    </source>
</evidence>
<dbReference type="SUPFAM" id="SSF55961">
    <property type="entry name" value="Bet v1-like"/>
    <property type="match status" value="1"/>
</dbReference>
<proteinExistence type="predicted"/>
<name>A0AAW1VQZ6_RUBAR</name>
<dbReference type="Proteomes" id="UP001457282">
    <property type="component" value="Unassembled WGS sequence"/>
</dbReference>
<dbReference type="Gene3D" id="3.30.530.20">
    <property type="match status" value="1"/>
</dbReference>
<dbReference type="InterPro" id="IPR000916">
    <property type="entry name" value="Bet_v_I/MLP"/>
</dbReference>
<dbReference type="PANTHER" id="PTHR31907">
    <property type="entry name" value="MLP-LIKE PROTEIN 423"/>
    <property type="match status" value="1"/>
</dbReference>
<dbReference type="Pfam" id="PF00407">
    <property type="entry name" value="Bet_v_1"/>
    <property type="match status" value="1"/>
</dbReference>
<dbReference type="EMBL" id="JBEDUW010000121">
    <property type="protein sequence ID" value="KAK9905442.1"/>
    <property type="molecule type" value="Genomic_DNA"/>
</dbReference>
<organism evidence="2 3">
    <name type="scientific">Rubus argutus</name>
    <name type="common">Southern blackberry</name>
    <dbReference type="NCBI Taxonomy" id="59490"/>
    <lineage>
        <taxon>Eukaryota</taxon>
        <taxon>Viridiplantae</taxon>
        <taxon>Streptophyta</taxon>
        <taxon>Embryophyta</taxon>
        <taxon>Tracheophyta</taxon>
        <taxon>Spermatophyta</taxon>
        <taxon>Magnoliopsida</taxon>
        <taxon>eudicotyledons</taxon>
        <taxon>Gunneridae</taxon>
        <taxon>Pentapetalae</taxon>
        <taxon>rosids</taxon>
        <taxon>fabids</taxon>
        <taxon>Rosales</taxon>
        <taxon>Rosaceae</taxon>
        <taxon>Rosoideae</taxon>
        <taxon>Rosoideae incertae sedis</taxon>
        <taxon>Rubus</taxon>
    </lineage>
</organism>